<name>A0A5E4RCY5_9BURK</name>
<feature type="domain" description="Glycosyltransferase RgtA/B/C/D-like" evidence="2">
    <location>
        <begin position="119"/>
        <end position="248"/>
    </location>
</feature>
<dbReference type="OrthoDB" id="8933800at2"/>
<dbReference type="EMBL" id="CABPSC010000001">
    <property type="protein sequence ID" value="VVD61035.1"/>
    <property type="molecule type" value="Genomic_DNA"/>
</dbReference>
<keyword evidence="3" id="KW-0808">Transferase</keyword>
<feature type="transmembrane region" description="Helical" evidence="1">
    <location>
        <begin position="309"/>
        <end position="327"/>
    </location>
</feature>
<evidence type="ECO:0000313" key="3">
    <source>
        <dbReference type="EMBL" id="VVD61035.1"/>
    </source>
</evidence>
<evidence type="ECO:0000259" key="2">
    <source>
        <dbReference type="Pfam" id="PF13231"/>
    </source>
</evidence>
<organism evidence="3 4">
    <name type="scientific">Pandoraea nosoerga</name>
    <dbReference type="NCBI Taxonomy" id="2508296"/>
    <lineage>
        <taxon>Bacteria</taxon>
        <taxon>Pseudomonadati</taxon>
        <taxon>Pseudomonadota</taxon>
        <taxon>Betaproteobacteria</taxon>
        <taxon>Burkholderiales</taxon>
        <taxon>Burkholderiaceae</taxon>
        <taxon>Pandoraea</taxon>
    </lineage>
</organism>
<proteinExistence type="predicted"/>
<dbReference type="RefSeq" id="WP_150553687.1">
    <property type="nucleotide sequence ID" value="NZ_CABPSC010000001.1"/>
</dbReference>
<dbReference type="InterPro" id="IPR038731">
    <property type="entry name" value="RgtA/B/C-like"/>
</dbReference>
<keyword evidence="4" id="KW-1185">Reference proteome</keyword>
<feature type="transmembrane region" description="Helical" evidence="1">
    <location>
        <begin position="279"/>
        <end position="297"/>
    </location>
</feature>
<gene>
    <name evidence="3" type="ORF">PNO31109_00101</name>
</gene>
<evidence type="ECO:0000256" key="1">
    <source>
        <dbReference type="SAM" id="Phobius"/>
    </source>
</evidence>
<feature type="transmembrane region" description="Helical" evidence="1">
    <location>
        <begin position="109"/>
        <end position="127"/>
    </location>
</feature>
<keyword evidence="1" id="KW-0472">Membrane</keyword>
<dbReference type="GO" id="GO:0016740">
    <property type="term" value="F:transferase activity"/>
    <property type="evidence" value="ECO:0007669"/>
    <property type="project" value="UniProtKB-KW"/>
</dbReference>
<reference evidence="3 4" key="1">
    <citation type="submission" date="2019-08" db="EMBL/GenBank/DDBJ databases">
        <authorList>
            <person name="Peeters C."/>
        </authorList>
    </citation>
    <scope>NUCLEOTIDE SEQUENCE [LARGE SCALE GENOMIC DNA]</scope>
    <source>
        <strain evidence="3 4">LMG 31109</strain>
    </source>
</reference>
<protein>
    <submittedName>
        <fullName evidence="3">Glycosyltransferase</fullName>
    </submittedName>
</protein>
<dbReference type="AlphaFoldDB" id="A0A5E4RCY5"/>
<feature type="transmembrane region" description="Helical" evidence="1">
    <location>
        <begin position="230"/>
        <end position="250"/>
    </location>
</feature>
<feature type="transmembrane region" description="Helical" evidence="1">
    <location>
        <begin position="164"/>
        <end position="182"/>
    </location>
</feature>
<feature type="transmembrane region" description="Helical" evidence="1">
    <location>
        <begin position="188"/>
        <end position="218"/>
    </location>
</feature>
<dbReference type="Proteomes" id="UP000367825">
    <property type="component" value="Unassembled WGS sequence"/>
</dbReference>
<feature type="transmembrane region" description="Helical" evidence="1">
    <location>
        <begin position="45"/>
        <end position="63"/>
    </location>
</feature>
<feature type="transmembrane region" description="Helical" evidence="1">
    <location>
        <begin position="369"/>
        <end position="387"/>
    </location>
</feature>
<keyword evidence="1" id="KW-1133">Transmembrane helix</keyword>
<sequence length="540" mass="58840">MALPISPVRSAEAGTDSVPLPFGKAPRAALGAHAWERLWVQYRAPLIYVAFFGLIWTLVSGALDPTVPYDAVEALNWARNAEWGTPKNPWLTGLAFWPAIGLRGPAQGVYWYASHFAGVAIGLLGVWQLALRLTHRRDLAWLAMLSLNVSGVLNIDILPYNDNYLLVMLWPWMLYLLVRAVFDTPAAWPLFGAVAGLAAMTKYSTFAIIGMACVLALVSPALRRRCRTPWFALAVAMFLLLVLPNLWWLAHHDFAAFRWVGDQIRERLNPRGAKAAACAFYPVAVLAIVALLCGARLRWPPSAEARAPLCLLAQVLLLPLVPILAYFTVFDGGRVTEWLQPFVVPAPALLVACLAGAGPGRDLCVRRAIAGFAGAAAVVLVVYAFFLCANVKNAGQKFSGLKTLGVVLEQRWHDRYGAPLRYVGGHPVSHWLTFYVPGNPQLLAAWSSATRPNIYTRGIDEASVRRDGALLVGTPEVRCDDADFGSVLAQWPTLKIDATEDVLFSFHRNAKQRQKHLCVAWVAPAASAPPASPAAPAAAH</sequence>
<feature type="transmembrane region" description="Helical" evidence="1">
    <location>
        <begin position="339"/>
        <end position="357"/>
    </location>
</feature>
<dbReference type="Pfam" id="PF13231">
    <property type="entry name" value="PMT_2"/>
    <property type="match status" value="1"/>
</dbReference>
<accession>A0A5E4RCY5</accession>
<evidence type="ECO:0000313" key="4">
    <source>
        <dbReference type="Proteomes" id="UP000367825"/>
    </source>
</evidence>
<keyword evidence="1" id="KW-0812">Transmembrane</keyword>